<dbReference type="EMBL" id="QKWK01000014">
    <property type="protein sequence ID" value="TXT04797.1"/>
    <property type="molecule type" value="Genomic_DNA"/>
</dbReference>
<dbReference type="Proteomes" id="UP000473826">
    <property type="component" value="Unassembled WGS sequence"/>
</dbReference>
<dbReference type="AlphaFoldDB" id="A0A7D8UY86"/>
<dbReference type="PANTHER" id="PTHR42905">
    <property type="entry name" value="PHOSPHOENOLPYRUVATE CARBOXYLASE"/>
    <property type="match status" value="1"/>
</dbReference>
<comment type="caution">
    <text evidence="1">The sequence shown here is derived from an EMBL/GenBank/DDBJ whole genome shotgun (WGS) entry which is preliminary data.</text>
</comment>
<keyword evidence="2" id="KW-1185">Reference proteome</keyword>
<dbReference type="Pfam" id="PF13714">
    <property type="entry name" value="PEP_mutase"/>
    <property type="match status" value="1"/>
</dbReference>
<name>A0A7D8UY86_VANHU</name>
<dbReference type="Gene3D" id="6.10.250.2750">
    <property type="match status" value="1"/>
</dbReference>
<dbReference type="InterPro" id="IPR039556">
    <property type="entry name" value="ICL/PEPM"/>
</dbReference>
<evidence type="ECO:0000313" key="1">
    <source>
        <dbReference type="EMBL" id="TXT04797.1"/>
    </source>
</evidence>
<dbReference type="InterPro" id="IPR040442">
    <property type="entry name" value="Pyrv_kinase-like_dom_sf"/>
</dbReference>
<dbReference type="OrthoDB" id="429143at2759"/>
<accession>A0A7D8UY86</accession>
<dbReference type="Gene3D" id="3.20.20.60">
    <property type="entry name" value="Phosphoenolpyruvate-binding domains"/>
    <property type="match status" value="1"/>
</dbReference>
<dbReference type="CDD" id="cd00377">
    <property type="entry name" value="ICL_PEPM"/>
    <property type="match status" value="1"/>
</dbReference>
<reference evidence="1 2" key="1">
    <citation type="journal article" date="2019" name="PLoS Genet.">
        <title>Convergent evolution of linked mating-type loci in basidiomycete fungi.</title>
        <authorList>
            <person name="Sun S."/>
            <person name="Coelho M.A."/>
            <person name="Heitman J."/>
            <person name="Nowrousian M."/>
        </authorList>
    </citation>
    <scope>NUCLEOTIDE SEQUENCE [LARGE SCALE GENOMIC DNA]</scope>
    <source>
        <strain evidence="1 2">CBS 4282</strain>
    </source>
</reference>
<dbReference type="GO" id="GO:0003824">
    <property type="term" value="F:catalytic activity"/>
    <property type="evidence" value="ECO:0007669"/>
    <property type="project" value="InterPro"/>
</dbReference>
<dbReference type="PANTHER" id="PTHR42905:SF16">
    <property type="entry name" value="CARBOXYPHOSPHONOENOLPYRUVATE PHOSPHONOMUTASE-LIKE PROTEIN (AFU_ORTHOLOGUE AFUA_5G07230)"/>
    <property type="match status" value="1"/>
</dbReference>
<proteinExistence type="predicted"/>
<sequence>MTPPTASAIAERRARFRALHEAGCFVLPNAWDAGTARYLESEGFQAVASTSSGYAWTQATEDSALSLDDTLRHLRELVAGTSLPVNADFVDGFGATPAEVAASVARAIETGVAGISIEDSYSSPADRAAHTEPQRSVQESAERVAAARKAIDDSGHDVLLVGRAENFIVDRPDIDDTIARLKAYSAAGADCLYAPGISTPEHIKAVVAAVAPKPVNLLVGGGSALALTLPEIARLGVRRVSVGGALARVAWAATMRATALLKEGKFTGLADAASGNKLNKLMSG</sequence>
<dbReference type="SUPFAM" id="SSF51621">
    <property type="entry name" value="Phosphoenolpyruvate/pyruvate domain"/>
    <property type="match status" value="1"/>
</dbReference>
<dbReference type="InterPro" id="IPR015813">
    <property type="entry name" value="Pyrv/PenolPyrv_kinase-like_dom"/>
</dbReference>
<evidence type="ECO:0000313" key="2">
    <source>
        <dbReference type="Proteomes" id="UP000473826"/>
    </source>
</evidence>
<protein>
    <submittedName>
        <fullName evidence="1">Uncharacterized protein</fullName>
    </submittedName>
</protein>
<gene>
    <name evidence="1" type="ORF">VHUM_04065</name>
</gene>
<organism evidence="1 2">
    <name type="scientific">Vanrija humicola</name>
    <name type="common">Yeast</name>
    <name type="synonym">Cryptococcus humicola</name>
    <dbReference type="NCBI Taxonomy" id="5417"/>
    <lineage>
        <taxon>Eukaryota</taxon>
        <taxon>Fungi</taxon>
        <taxon>Dikarya</taxon>
        <taxon>Basidiomycota</taxon>
        <taxon>Agaricomycotina</taxon>
        <taxon>Tremellomycetes</taxon>
        <taxon>Trichosporonales</taxon>
        <taxon>Trichosporonaceae</taxon>
        <taxon>Vanrija</taxon>
    </lineage>
</organism>